<dbReference type="Pfam" id="PF01607">
    <property type="entry name" value="CBM_14"/>
    <property type="match status" value="11"/>
</dbReference>
<keyword evidence="3" id="KW-0677">Repeat</keyword>
<organism evidence="8 9">
    <name type="scientific">Iphiclides podalirius</name>
    <name type="common">scarce swallowtail</name>
    <dbReference type="NCBI Taxonomy" id="110791"/>
    <lineage>
        <taxon>Eukaryota</taxon>
        <taxon>Metazoa</taxon>
        <taxon>Ecdysozoa</taxon>
        <taxon>Arthropoda</taxon>
        <taxon>Hexapoda</taxon>
        <taxon>Insecta</taxon>
        <taxon>Pterygota</taxon>
        <taxon>Neoptera</taxon>
        <taxon>Endopterygota</taxon>
        <taxon>Lepidoptera</taxon>
        <taxon>Glossata</taxon>
        <taxon>Ditrysia</taxon>
        <taxon>Papilionoidea</taxon>
        <taxon>Papilionidae</taxon>
        <taxon>Papilioninae</taxon>
        <taxon>Iphiclides</taxon>
    </lineage>
</organism>
<dbReference type="EMBL" id="OW152831">
    <property type="protein sequence ID" value="CAH2049170.1"/>
    <property type="molecule type" value="Genomic_DNA"/>
</dbReference>
<feature type="region of interest" description="Disordered" evidence="6">
    <location>
        <begin position="803"/>
        <end position="827"/>
    </location>
</feature>
<feature type="non-terminal residue" evidence="8">
    <location>
        <position position="1"/>
    </location>
</feature>
<feature type="region of interest" description="Disordered" evidence="6">
    <location>
        <begin position="911"/>
        <end position="930"/>
    </location>
</feature>
<feature type="domain" description="Chitin-binding type-2" evidence="7">
    <location>
        <begin position="845"/>
        <end position="902"/>
    </location>
</feature>
<dbReference type="InterPro" id="IPR036508">
    <property type="entry name" value="Chitin-bd_dom_sf"/>
</dbReference>
<keyword evidence="4" id="KW-1015">Disulfide bond</keyword>
<feature type="region of interest" description="Disordered" evidence="6">
    <location>
        <begin position="592"/>
        <end position="616"/>
    </location>
</feature>
<feature type="region of interest" description="Disordered" evidence="6">
    <location>
        <begin position="268"/>
        <end position="292"/>
    </location>
</feature>
<feature type="compositionally biased region" description="Gly residues" evidence="6">
    <location>
        <begin position="378"/>
        <end position="400"/>
    </location>
</feature>
<dbReference type="PANTHER" id="PTHR23301">
    <property type="entry name" value="CHITIN BINDING PERITROPHIN-A"/>
    <property type="match status" value="1"/>
</dbReference>
<reference evidence="8" key="1">
    <citation type="submission" date="2022-03" db="EMBL/GenBank/DDBJ databases">
        <authorList>
            <person name="Martin H S."/>
        </authorList>
    </citation>
    <scope>NUCLEOTIDE SEQUENCE</scope>
</reference>
<keyword evidence="5" id="KW-0325">Glycoprotein</keyword>
<gene>
    <name evidence="8" type="ORF">IPOD504_LOCUS6651</name>
</gene>
<feature type="region of interest" description="Disordered" evidence="6">
    <location>
        <begin position="1227"/>
        <end position="1248"/>
    </location>
</feature>
<dbReference type="PROSITE" id="PS50940">
    <property type="entry name" value="CHIT_BIND_II"/>
    <property type="match status" value="11"/>
</dbReference>
<feature type="domain" description="Chitin-binding type-2" evidence="7">
    <location>
        <begin position="634"/>
        <end position="691"/>
    </location>
</feature>
<feature type="compositionally biased region" description="Gly residues" evidence="6">
    <location>
        <begin position="1119"/>
        <end position="1143"/>
    </location>
</feature>
<dbReference type="PANTHER" id="PTHR23301:SF0">
    <property type="entry name" value="CHITIN-BINDING TYPE-2 DOMAIN-CONTAINING PROTEIN-RELATED"/>
    <property type="match status" value="1"/>
</dbReference>
<feature type="region of interest" description="Disordered" evidence="6">
    <location>
        <begin position="1117"/>
        <end position="1143"/>
    </location>
</feature>
<accession>A0ABN8I9B8</accession>
<feature type="compositionally biased region" description="Gly residues" evidence="6">
    <location>
        <begin position="594"/>
        <end position="616"/>
    </location>
</feature>
<evidence type="ECO:0000259" key="7">
    <source>
        <dbReference type="PROSITE" id="PS50940"/>
    </source>
</evidence>
<feature type="region of interest" description="Disordered" evidence="6">
    <location>
        <begin position="160"/>
        <end position="184"/>
    </location>
</feature>
<dbReference type="Gene3D" id="2.170.140.10">
    <property type="entry name" value="Chitin binding domain"/>
    <property type="match status" value="11"/>
</dbReference>
<dbReference type="SUPFAM" id="SSF57625">
    <property type="entry name" value="Invertebrate chitin-binding proteins"/>
    <property type="match status" value="11"/>
</dbReference>
<dbReference type="Proteomes" id="UP000837857">
    <property type="component" value="Chromosome 19"/>
</dbReference>
<sequence length="1350" mass="134408">MKTATSSTSATMAYLSPWTVLEIFITILTKNNATGLKTWIAATELFLSVTTTAVEAEVVETVEVEIVKVEIGGGDSAGGGGGNGTCNCNPGEAPSLCAAPGSNGILVAHENCNQFYKCYNGLPVAMDCPGNLHYNPYKEQCDWPENVDCGDRVIPECDDNGGGGGGGGDSGGGDNEGGDNGGGDSGGGGGNGTCNCNPGEAPSLCAAPGSNGILVAHENCNQFYKCYNGLPVAMDCPGNLHYNPYKEQCDWPENVDCGDRVIPECDDNGGGGGGGGDSGGGDNEGGDNGGGDSGGGGGNGTCNCNPGEAPSLCAAPGSNGILVAHENCNQFYKCYNGLPVAMDCPGNLHYNPYKEQCDWPENVDCGDRVIPECDDNGDGGGGGGDSGGGDSEGGDNGGGDSGGGGGNGTCNCNPGEAPSLCAAPGSNGILVAHENCNQFYKCYNGLPVAMDCPGNLHYNPYKEQCDWPENVDCGDRVIPECDDNGGGGGGGGDSGGGDNEGGDNGGGDSGGGGGNGTCNCNPGEAPSLCAAPGSNGILVAHENCNQFYKCYNGLPVAMDCPGNLHYNPYKEQCDWPENVDCGDRVIPECDDNGDGGGGGGDSGGGDNEGGDNGGGDSGGGGGNGTCNCNPGEAPSLCAAPGSNGILVAHENCNQFYKCYNGLPVAMDCPGNLHYNPYKEQCDWPENVDCGDRVIPECDDNGDGGGGGGDSGGGDNGGGDSGGGGGNGTCNCNPGEAPSLCAAPGSNGILVAHENCNQFYKCYNGLPVAMDCPGNLHYNPYKEQCDWPENVDCGDRVIPECDDNGDGGGGGGDSGGGDSGGGDNGGGDSGGGGGNGTCNCNPGEAPSLCAAPGSNGILVAHENCNQFYKCYNGVPVAMDCPGNLHYNPYKEQCDWPENVDCGDRVIPDCDDNGDGGGGGGDSGGGDNGGGDSGGGGGNGTCNCNPGEAPSLCAAPGSNGILVAHENCNQFYKCYNGVPVAMDCPGNLHYNPYKEQCDWPENVDCGDRVIPECDDNGDGGGGCGDSGGGDNGGGDSGGGGGNGTCNCNPGEAPSLCAAPGSNGILVAHENCNQFYKCYNGLPVAMDCPGNLHYNPYKEQCDWPENVDCGDRVIPECDDNGDGGGGGGDSGGGDGDNEGGDNGGGDSGGGGGNGTCNCNPGEAPSLCAAPGSNGILVAHENCNQFYKCYNGLPVAMDCPGNLHYNPYKEQCDWPENVDCGDRVIPECDDNGGGGNGDGGSGGGGGGDNGGGDSGGGGNGTCNCNPGEAPSLCAAPGSNGNNAIGQKALSVAIELFLTVMETTMVLEIAKVGEMILATATLSKLLLFVPHQDRMASWWLTNTATNSISVPMVAL</sequence>
<dbReference type="InterPro" id="IPR002557">
    <property type="entry name" value="Chitin-bd_dom"/>
</dbReference>
<feature type="domain" description="Chitin-binding type-2" evidence="7">
    <location>
        <begin position="1161"/>
        <end position="1218"/>
    </location>
</feature>
<feature type="domain" description="Chitin-binding type-2" evidence="7">
    <location>
        <begin position="202"/>
        <end position="259"/>
    </location>
</feature>
<proteinExistence type="predicted"/>
<evidence type="ECO:0000256" key="1">
    <source>
        <dbReference type="ARBA" id="ARBA00022669"/>
    </source>
</evidence>
<feature type="region of interest" description="Disordered" evidence="6">
    <location>
        <begin position="484"/>
        <end position="508"/>
    </location>
</feature>
<evidence type="ECO:0000256" key="5">
    <source>
        <dbReference type="ARBA" id="ARBA00023180"/>
    </source>
</evidence>
<feature type="compositionally biased region" description="Gly residues" evidence="6">
    <location>
        <begin position="805"/>
        <end position="827"/>
    </location>
</feature>
<evidence type="ECO:0000256" key="6">
    <source>
        <dbReference type="SAM" id="MobiDB-lite"/>
    </source>
</evidence>
<feature type="domain" description="Chitin-binding type-2" evidence="7">
    <location>
        <begin position="310"/>
        <end position="367"/>
    </location>
</feature>
<evidence type="ECO:0000313" key="8">
    <source>
        <dbReference type="EMBL" id="CAH2049170.1"/>
    </source>
</evidence>
<feature type="compositionally biased region" description="Gly residues" evidence="6">
    <location>
        <begin position="702"/>
        <end position="719"/>
    </location>
</feature>
<keyword evidence="9" id="KW-1185">Reference proteome</keyword>
<evidence type="ECO:0000256" key="3">
    <source>
        <dbReference type="ARBA" id="ARBA00022737"/>
    </source>
</evidence>
<evidence type="ECO:0000256" key="4">
    <source>
        <dbReference type="ARBA" id="ARBA00023157"/>
    </source>
</evidence>
<keyword evidence="1" id="KW-0147">Chitin-binding</keyword>
<feature type="domain" description="Chitin-binding type-2" evidence="7">
    <location>
        <begin position="94"/>
        <end position="151"/>
    </location>
</feature>
<name>A0ABN8I9B8_9NEOP</name>
<feature type="domain" description="Chitin-binding type-2" evidence="7">
    <location>
        <begin position="1051"/>
        <end position="1108"/>
    </location>
</feature>
<feature type="domain" description="Chitin-binding type-2" evidence="7">
    <location>
        <begin position="737"/>
        <end position="794"/>
    </location>
</feature>
<feature type="region of interest" description="Disordered" evidence="6">
    <location>
        <begin position="376"/>
        <end position="400"/>
    </location>
</feature>
<evidence type="ECO:0000256" key="2">
    <source>
        <dbReference type="ARBA" id="ARBA00022729"/>
    </source>
</evidence>
<feature type="region of interest" description="Disordered" evidence="6">
    <location>
        <begin position="700"/>
        <end position="719"/>
    </location>
</feature>
<feature type="compositionally biased region" description="Gly residues" evidence="6">
    <location>
        <begin position="913"/>
        <end position="930"/>
    </location>
</feature>
<dbReference type="SMART" id="SM00494">
    <property type="entry name" value="ChtBD2"/>
    <property type="match status" value="11"/>
</dbReference>
<dbReference type="InterPro" id="IPR051940">
    <property type="entry name" value="Chitin_bind-dev_reg"/>
</dbReference>
<evidence type="ECO:0000313" key="9">
    <source>
        <dbReference type="Proteomes" id="UP000837857"/>
    </source>
</evidence>
<feature type="domain" description="Chitin-binding type-2" evidence="7">
    <location>
        <begin position="418"/>
        <end position="475"/>
    </location>
</feature>
<protein>
    <recommendedName>
        <fullName evidence="7">Chitin-binding type-2 domain-containing protein</fullName>
    </recommendedName>
</protein>
<keyword evidence="2" id="KW-0732">Signal</keyword>
<feature type="domain" description="Chitin-binding type-2" evidence="7">
    <location>
        <begin position="526"/>
        <end position="583"/>
    </location>
</feature>
<feature type="domain" description="Chitin-binding type-2" evidence="7">
    <location>
        <begin position="948"/>
        <end position="1005"/>
    </location>
</feature>